<feature type="transmembrane region" description="Helical" evidence="1">
    <location>
        <begin position="107"/>
        <end position="131"/>
    </location>
</feature>
<dbReference type="EMBL" id="ML143413">
    <property type="protein sequence ID" value="TBU29427.1"/>
    <property type="molecule type" value="Genomic_DNA"/>
</dbReference>
<reference evidence="3" key="1">
    <citation type="submission" date="2019-01" db="EMBL/GenBank/DDBJ databases">
        <title>Draft genome sequences of three monokaryotic isolates of the white-rot basidiomycete fungus Dichomitus squalens.</title>
        <authorList>
            <consortium name="DOE Joint Genome Institute"/>
            <person name="Lopez S.C."/>
            <person name="Andreopoulos B."/>
            <person name="Pangilinan J."/>
            <person name="Lipzen A."/>
            <person name="Riley R."/>
            <person name="Ahrendt S."/>
            <person name="Ng V."/>
            <person name="Barry K."/>
            <person name="Daum C."/>
            <person name="Grigoriev I.V."/>
            <person name="Hilden K.S."/>
            <person name="Makela M.R."/>
            <person name="de Vries R.P."/>
        </authorList>
    </citation>
    <scope>NUCLEOTIDE SEQUENCE [LARGE SCALE GENOMIC DNA]</scope>
    <source>
        <strain evidence="3">OM18370.1</strain>
    </source>
</reference>
<sequence length="325" mass="36757">MSRMFSHANANLTMSDGVELASLIAQAGNLSFYQLHKHIQTGAITCCLLEIVATLPDEVMYMWPSDWSLMKVVYLFNKYSPLIDIVLLVLVDIVSRDPSACALRFQLLTYWFIIGTLCSEFILIARTYALWHCERAIIYFVLFGVSIMIPHSFYVAYDMLRSNLESFSVKGPIVHVFGCMVAIDDLGCWPAFVYLMCGELMVILLTLLKRYVDPVTFADTRSYSSILLYTIYRDGTWFWAIVLVFSITNLLVMFLAPRELNFSMQQFLRTAHSALCTRVLLNLKKAAAAAEDSRAGEFTVETTLALETLPMFAPHGGEDFDGDNN</sequence>
<evidence type="ECO:0000259" key="2">
    <source>
        <dbReference type="Pfam" id="PF20151"/>
    </source>
</evidence>
<evidence type="ECO:0000313" key="3">
    <source>
        <dbReference type="EMBL" id="TBU29427.1"/>
    </source>
</evidence>
<keyword evidence="1" id="KW-0472">Membrane</keyword>
<accession>A0A4Q9MQF3</accession>
<feature type="transmembrane region" description="Helical" evidence="1">
    <location>
        <begin position="189"/>
        <end position="208"/>
    </location>
</feature>
<proteinExistence type="predicted"/>
<keyword evidence="1" id="KW-0812">Transmembrane</keyword>
<gene>
    <name evidence="3" type="ORF">BD311DRAFT_806200</name>
</gene>
<dbReference type="AlphaFoldDB" id="A0A4Q9MQF3"/>
<dbReference type="Proteomes" id="UP000292957">
    <property type="component" value="Unassembled WGS sequence"/>
</dbReference>
<feature type="transmembrane region" description="Helical" evidence="1">
    <location>
        <begin position="238"/>
        <end position="256"/>
    </location>
</feature>
<organism evidence="3">
    <name type="scientific">Dichomitus squalens</name>
    <dbReference type="NCBI Taxonomy" id="114155"/>
    <lineage>
        <taxon>Eukaryota</taxon>
        <taxon>Fungi</taxon>
        <taxon>Dikarya</taxon>
        <taxon>Basidiomycota</taxon>
        <taxon>Agaricomycotina</taxon>
        <taxon>Agaricomycetes</taxon>
        <taxon>Polyporales</taxon>
        <taxon>Polyporaceae</taxon>
        <taxon>Dichomitus</taxon>
    </lineage>
</organism>
<dbReference type="Pfam" id="PF20151">
    <property type="entry name" value="DUF6533"/>
    <property type="match status" value="1"/>
</dbReference>
<dbReference type="OrthoDB" id="3350812at2759"/>
<dbReference type="InterPro" id="IPR045340">
    <property type="entry name" value="DUF6533"/>
</dbReference>
<feature type="domain" description="DUF6533" evidence="2">
    <location>
        <begin position="40"/>
        <end position="83"/>
    </location>
</feature>
<keyword evidence="1" id="KW-1133">Transmembrane helix</keyword>
<protein>
    <recommendedName>
        <fullName evidence="2">DUF6533 domain-containing protein</fullName>
    </recommendedName>
</protein>
<name>A0A4Q9MQF3_9APHY</name>
<feature type="transmembrane region" description="Helical" evidence="1">
    <location>
        <begin position="137"/>
        <end position="157"/>
    </location>
</feature>
<feature type="transmembrane region" description="Helical" evidence="1">
    <location>
        <begin position="72"/>
        <end position="95"/>
    </location>
</feature>
<evidence type="ECO:0000256" key="1">
    <source>
        <dbReference type="SAM" id="Phobius"/>
    </source>
</evidence>